<name>A0A316VGL1_9BASI</name>
<keyword evidence="6 10" id="KW-1133">Transmembrane helix</keyword>
<dbReference type="RefSeq" id="XP_025354937.1">
    <property type="nucleotide sequence ID" value="XM_025498548.1"/>
</dbReference>
<feature type="transmembrane region" description="Helical" evidence="10">
    <location>
        <begin position="379"/>
        <end position="400"/>
    </location>
</feature>
<evidence type="ECO:0000313" key="12">
    <source>
        <dbReference type="EMBL" id="PWN34635.1"/>
    </source>
</evidence>
<dbReference type="Gene3D" id="1.20.1250.20">
    <property type="entry name" value="MFS general substrate transporter like domains"/>
    <property type="match status" value="1"/>
</dbReference>
<evidence type="ECO:0000256" key="5">
    <source>
        <dbReference type="ARBA" id="ARBA00022692"/>
    </source>
</evidence>
<evidence type="ECO:0000256" key="7">
    <source>
        <dbReference type="ARBA" id="ARBA00023136"/>
    </source>
</evidence>
<evidence type="ECO:0000313" key="13">
    <source>
        <dbReference type="Proteomes" id="UP000245771"/>
    </source>
</evidence>
<dbReference type="InterPro" id="IPR020846">
    <property type="entry name" value="MFS_dom"/>
</dbReference>
<evidence type="ECO:0000256" key="8">
    <source>
        <dbReference type="ARBA" id="ARBA00049119"/>
    </source>
</evidence>
<dbReference type="SUPFAM" id="SSF103473">
    <property type="entry name" value="MFS general substrate transporter"/>
    <property type="match status" value="1"/>
</dbReference>
<keyword evidence="5 10" id="KW-0812">Transmembrane</keyword>
<evidence type="ECO:0000259" key="11">
    <source>
        <dbReference type="PROSITE" id="PS50850"/>
    </source>
</evidence>
<dbReference type="PROSITE" id="PS50850">
    <property type="entry name" value="MFS"/>
    <property type="match status" value="1"/>
</dbReference>
<accession>A0A316VGL1</accession>
<dbReference type="NCBIfam" id="TIGR00879">
    <property type="entry name" value="SP"/>
    <property type="match status" value="1"/>
</dbReference>
<feature type="transmembrane region" description="Helical" evidence="10">
    <location>
        <begin position="353"/>
        <end position="372"/>
    </location>
</feature>
<evidence type="ECO:0000256" key="4">
    <source>
        <dbReference type="ARBA" id="ARBA00022597"/>
    </source>
</evidence>
<evidence type="ECO:0000256" key="10">
    <source>
        <dbReference type="SAM" id="Phobius"/>
    </source>
</evidence>
<feature type="transmembrane region" description="Helical" evidence="10">
    <location>
        <begin position="198"/>
        <end position="218"/>
    </location>
</feature>
<dbReference type="AlphaFoldDB" id="A0A316VGL1"/>
<dbReference type="STRING" id="1280837.A0A316VGL1"/>
<dbReference type="InParanoid" id="A0A316VGL1"/>
<evidence type="ECO:0000256" key="3">
    <source>
        <dbReference type="ARBA" id="ARBA00022448"/>
    </source>
</evidence>
<dbReference type="InterPro" id="IPR003663">
    <property type="entry name" value="Sugar/inositol_transpt"/>
</dbReference>
<dbReference type="PANTHER" id="PTHR48022">
    <property type="entry name" value="PLASTIDIC GLUCOSE TRANSPORTER 4"/>
    <property type="match status" value="1"/>
</dbReference>
<dbReference type="GO" id="GO:0016020">
    <property type="term" value="C:membrane"/>
    <property type="evidence" value="ECO:0007669"/>
    <property type="project" value="UniProtKB-SubCell"/>
</dbReference>
<keyword evidence="4 12" id="KW-0762">Sugar transport</keyword>
<keyword evidence="3 9" id="KW-0813">Transport</keyword>
<feature type="transmembrane region" description="Helical" evidence="10">
    <location>
        <begin position="142"/>
        <end position="167"/>
    </location>
</feature>
<comment type="subcellular location">
    <subcellularLocation>
        <location evidence="1">Membrane</location>
        <topology evidence="1">Multi-pass membrane protein</topology>
    </subcellularLocation>
</comment>
<dbReference type="Proteomes" id="UP000245771">
    <property type="component" value="Unassembled WGS sequence"/>
</dbReference>
<feature type="transmembrane region" description="Helical" evidence="10">
    <location>
        <begin position="406"/>
        <end position="431"/>
    </location>
</feature>
<gene>
    <name evidence="12" type="ORF">FA14DRAFT_160156</name>
</gene>
<comment type="similarity">
    <text evidence="2 9">Belongs to the major facilitator superfamily. Sugar transporter (TC 2.A.1.1) family.</text>
</comment>
<dbReference type="InterPro" id="IPR005828">
    <property type="entry name" value="MFS_sugar_transport-like"/>
</dbReference>
<evidence type="ECO:0000256" key="6">
    <source>
        <dbReference type="ARBA" id="ARBA00022989"/>
    </source>
</evidence>
<comment type="catalytic activity">
    <reaction evidence="8">
        <text>myo-inositol(out) + H(+)(out) = myo-inositol(in) + H(+)(in)</text>
        <dbReference type="Rhea" id="RHEA:60364"/>
        <dbReference type="ChEBI" id="CHEBI:15378"/>
        <dbReference type="ChEBI" id="CHEBI:17268"/>
    </reaction>
</comment>
<organism evidence="12 13">
    <name type="scientific">Meira miltonrushii</name>
    <dbReference type="NCBI Taxonomy" id="1280837"/>
    <lineage>
        <taxon>Eukaryota</taxon>
        <taxon>Fungi</taxon>
        <taxon>Dikarya</taxon>
        <taxon>Basidiomycota</taxon>
        <taxon>Ustilaginomycotina</taxon>
        <taxon>Exobasidiomycetes</taxon>
        <taxon>Exobasidiales</taxon>
        <taxon>Brachybasidiaceae</taxon>
        <taxon>Meira</taxon>
    </lineage>
</organism>
<feature type="domain" description="Major facilitator superfamily (MFS) profile" evidence="11">
    <location>
        <begin position="60"/>
        <end position="500"/>
    </location>
</feature>
<dbReference type="InterPro" id="IPR050360">
    <property type="entry name" value="MFS_Sugar_Transporters"/>
</dbReference>
<feature type="transmembrane region" description="Helical" evidence="10">
    <location>
        <begin position="230"/>
        <end position="247"/>
    </location>
</feature>
<evidence type="ECO:0000256" key="2">
    <source>
        <dbReference type="ARBA" id="ARBA00010992"/>
    </source>
</evidence>
<dbReference type="Pfam" id="PF00083">
    <property type="entry name" value="Sugar_tr"/>
    <property type="match status" value="1"/>
</dbReference>
<reference evidence="12 13" key="1">
    <citation type="journal article" date="2018" name="Mol. Biol. Evol.">
        <title>Broad Genomic Sampling Reveals a Smut Pathogenic Ancestry of the Fungal Clade Ustilaginomycotina.</title>
        <authorList>
            <person name="Kijpornyongpan T."/>
            <person name="Mondo S.J."/>
            <person name="Barry K."/>
            <person name="Sandor L."/>
            <person name="Lee J."/>
            <person name="Lipzen A."/>
            <person name="Pangilinan J."/>
            <person name="LaButti K."/>
            <person name="Hainaut M."/>
            <person name="Henrissat B."/>
            <person name="Grigoriev I.V."/>
            <person name="Spatafora J.W."/>
            <person name="Aime M.C."/>
        </authorList>
    </citation>
    <scope>NUCLEOTIDE SEQUENCE [LARGE SCALE GENOMIC DNA]</scope>
    <source>
        <strain evidence="12 13">MCA 3882</strain>
    </source>
</reference>
<dbReference type="EMBL" id="KZ819603">
    <property type="protein sequence ID" value="PWN34635.1"/>
    <property type="molecule type" value="Genomic_DNA"/>
</dbReference>
<feature type="transmembrane region" description="Helical" evidence="10">
    <location>
        <begin position="443"/>
        <end position="461"/>
    </location>
</feature>
<evidence type="ECO:0000256" key="9">
    <source>
        <dbReference type="RuleBase" id="RU003346"/>
    </source>
</evidence>
<dbReference type="InterPro" id="IPR036259">
    <property type="entry name" value="MFS_trans_sf"/>
</dbReference>
<dbReference type="PANTHER" id="PTHR48022:SF5">
    <property type="entry name" value="ALPHA-GLUCOSIDES PERMEASE MPH2-RELATED"/>
    <property type="match status" value="1"/>
</dbReference>
<dbReference type="GeneID" id="37020329"/>
<feature type="transmembrane region" description="Helical" evidence="10">
    <location>
        <begin position="473"/>
        <end position="494"/>
    </location>
</feature>
<proteinExistence type="inferred from homology"/>
<keyword evidence="13" id="KW-1185">Reference proteome</keyword>
<evidence type="ECO:0000256" key="1">
    <source>
        <dbReference type="ARBA" id="ARBA00004141"/>
    </source>
</evidence>
<dbReference type="GO" id="GO:0005351">
    <property type="term" value="F:carbohydrate:proton symporter activity"/>
    <property type="evidence" value="ECO:0007669"/>
    <property type="project" value="TreeGrafter"/>
</dbReference>
<keyword evidence="7 10" id="KW-0472">Membrane</keyword>
<dbReference type="OrthoDB" id="6612291at2759"/>
<feature type="transmembrane region" description="Helical" evidence="10">
    <location>
        <begin position="317"/>
        <end position="341"/>
    </location>
</feature>
<dbReference type="FunFam" id="1.20.1250.20:FF:000254">
    <property type="entry name" value="MAL31p Maltose permease"/>
    <property type="match status" value="1"/>
</dbReference>
<sequence>MAHLDNAEEVARIDSKAAAKIASNVQDYNELVHDAAEAAHEEKAMGVMESIRAYPKAVLFSVGISLAIVMEGYDTILLGNFYAQPAFQKKFGVCDAEGKCQVTAPWQAGLSNGSQIGSLLGLQLVGWLSDRFGYRKTMMGSLALMTAFTFLPVFAENLVTLLMGQILQGVPWGIYQSLAVAYAADVCPVSLRPILTTYVNLCWVMGQLIAAGVLRATVERTDKWAYKIPYTLQFMWIPLVLTVVLLAPESPWYLVRAGRLDDAEKSIMKLQGKNASSESARKTVAMLKHTDELEKTVSAGASYWDLFKGTNLRRTEIGAMAWLVQQFCGSPLMGMSSYFLIQAGLPTTQAFNLTIGQFSIGAVGTISSWFIMRWMGRRTIYLVGQVIMILILLAVGVINVAGGTPWAIGALLLCFTFTYDLTVGPACYSLVAEIPSTRLRAKSVVFSRGAYNLAGILINVINPRMLNPDAWNLSAKSAFVWMGTGLFFLVWSYFRLPEPKGRTYGELDILFEAKVSARKFKSTQIDEFGHFNVAHQSGAAVVSDDSSEKKSEKGDVVNTLSYTHA</sequence>
<feature type="transmembrane region" description="Helical" evidence="10">
    <location>
        <begin position="173"/>
        <end position="191"/>
    </location>
</feature>
<protein>
    <submittedName>
        <fullName evidence="12">Sugar transporter</fullName>
    </submittedName>
</protein>